<evidence type="ECO:0000256" key="1">
    <source>
        <dbReference type="SAM" id="MobiDB-lite"/>
    </source>
</evidence>
<feature type="transmembrane region" description="Helical" evidence="2">
    <location>
        <begin position="355"/>
        <end position="375"/>
    </location>
</feature>
<protein>
    <submittedName>
        <fullName evidence="3">Uncharacterized protein</fullName>
    </submittedName>
</protein>
<keyword evidence="4" id="KW-1185">Reference proteome</keyword>
<keyword evidence="2" id="KW-1133">Transmembrane helix</keyword>
<evidence type="ECO:0000313" key="4">
    <source>
        <dbReference type="Proteomes" id="UP000799764"/>
    </source>
</evidence>
<dbReference type="EMBL" id="MU001510">
    <property type="protein sequence ID" value="KAF2439204.1"/>
    <property type="molecule type" value="Genomic_DNA"/>
</dbReference>
<reference evidence="3" key="1">
    <citation type="journal article" date="2020" name="Stud. Mycol.">
        <title>101 Dothideomycetes genomes: a test case for predicting lifestyles and emergence of pathogens.</title>
        <authorList>
            <person name="Haridas S."/>
            <person name="Albert R."/>
            <person name="Binder M."/>
            <person name="Bloem J."/>
            <person name="Labutti K."/>
            <person name="Salamov A."/>
            <person name="Andreopoulos B."/>
            <person name="Baker S."/>
            <person name="Barry K."/>
            <person name="Bills G."/>
            <person name="Bluhm B."/>
            <person name="Cannon C."/>
            <person name="Castanera R."/>
            <person name="Culley D."/>
            <person name="Daum C."/>
            <person name="Ezra D."/>
            <person name="Gonzalez J."/>
            <person name="Henrissat B."/>
            <person name="Kuo A."/>
            <person name="Liang C."/>
            <person name="Lipzen A."/>
            <person name="Lutzoni F."/>
            <person name="Magnuson J."/>
            <person name="Mondo S."/>
            <person name="Nolan M."/>
            <person name="Ohm R."/>
            <person name="Pangilinan J."/>
            <person name="Park H.-J."/>
            <person name="Ramirez L."/>
            <person name="Alfaro M."/>
            <person name="Sun H."/>
            <person name="Tritt A."/>
            <person name="Yoshinaga Y."/>
            <person name="Zwiers L.-H."/>
            <person name="Turgeon B."/>
            <person name="Goodwin S."/>
            <person name="Spatafora J."/>
            <person name="Crous P."/>
            <person name="Grigoriev I."/>
        </authorList>
    </citation>
    <scope>NUCLEOTIDE SEQUENCE</scope>
    <source>
        <strain evidence="3">CBS 690.94</strain>
    </source>
</reference>
<comment type="caution">
    <text evidence="3">The sequence shown here is derived from an EMBL/GenBank/DDBJ whole genome shotgun (WGS) entry which is preliminary data.</text>
</comment>
<keyword evidence="2" id="KW-0812">Transmembrane</keyword>
<keyword evidence="2" id="KW-0472">Membrane</keyword>
<name>A0A9P4U5M3_9PLEO</name>
<sequence>MPIVGGDSITIGNVSDWSHSTIFSTDLTTYQKKNVPALTTFWTPSAGYSDRWMATELTVIIVTVTSVASPDTLETITRNVPDLTVVATTPLQTTVVSVERPTLIISTAPLRRATTDPTFFPVTTPETGRQPRTFWDVFVAFSTYPRDTTSGDIYDTSYSKCQPFSVPVHFSPGICPHGQTVAEITEYHYAPTSGSIMTMSEASCCQSGMTFGAQYESACINSISTPLRVFAPFTTSVDGENIRAYEYVGRAFIANTYGTDGYSTSTFSSISTVSSGFVGADPIVVGFQESDLLSFPADYVSSLAKRYDRNWTATATTLAPPIAPTAGSNPSLPTQTDPPAPSNGPGLSTGAKTDIGVGITITAIAIAVITALLLFRRRQKSRKTNEQHEGEGIPEMEDRDEVLSNKKYLFGRWRNELPAENQRLELDPKAVHVVNQIPVELDTGEHLHELEPDSSKNPQELEPNPSGSPRELEPDASEPLQESRPIDANVQPRED</sequence>
<gene>
    <name evidence="3" type="ORF">P171DRAFT_476981</name>
</gene>
<evidence type="ECO:0000313" key="3">
    <source>
        <dbReference type="EMBL" id="KAF2439204.1"/>
    </source>
</evidence>
<dbReference type="AlphaFoldDB" id="A0A9P4U5M3"/>
<feature type="region of interest" description="Disordered" evidence="1">
    <location>
        <begin position="449"/>
        <end position="495"/>
    </location>
</feature>
<organism evidence="3 4">
    <name type="scientific">Karstenula rhodostoma CBS 690.94</name>
    <dbReference type="NCBI Taxonomy" id="1392251"/>
    <lineage>
        <taxon>Eukaryota</taxon>
        <taxon>Fungi</taxon>
        <taxon>Dikarya</taxon>
        <taxon>Ascomycota</taxon>
        <taxon>Pezizomycotina</taxon>
        <taxon>Dothideomycetes</taxon>
        <taxon>Pleosporomycetidae</taxon>
        <taxon>Pleosporales</taxon>
        <taxon>Massarineae</taxon>
        <taxon>Didymosphaeriaceae</taxon>
        <taxon>Karstenula</taxon>
    </lineage>
</organism>
<proteinExistence type="predicted"/>
<feature type="region of interest" description="Disordered" evidence="1">
    <location>
        <begin position="318"/>
        <end position="349"/>
    </location>
</feature>
<accession>A0A9P4U5M3</accession>
<dbReference type="OrthoDB" id="3798899at2759"/>
<evidence type="ECO:0000256" key="2">
    <source>
        <dbReference type="SAM" id="Phobius"/>
    </source>
</evidence>
<dbReference type="Proteomes" id="UP000799764">
    <property type="component" value="Unassembled WGS sequence"/>
</dbReference>